<dbReference type="NCBIfam" id="TIGR01509">
    <property type="entry name" value="HAD-SF-IA-v3"/>
    <property type="match status" value="1"/>
</dbReference>
<dbReference type="InterPro" id="IPR036412">
    <property type="entry name" value="HAD-like_sf"/>
</dbReference>
<dbReference type="SFLD" id="SFLDS00003">
    <property type="entry name" value="Haloacid_Dehalogenase"/>
    <property type="match status" value="1"/>
</dbReference>
<dbReference type="InterPro" id="IPR023214">
    <property type="entry name" value="HAD_sf"/>
</dbReference>
<dbReference type="KEGG" id="ari:UM93_04310"/>
<dbReference type="InterPro" id="IPR023198">
    <property type="entry name" value="PGP-like_dom2"/>
</dbReference>
<gene>
    <name evidence="1" type="ORF">UM93_04310</name>
</gene>
<dbReference type="PANTHER" id="PTHR18901:SF38">
    <property type="entry name" value="PSEUDOURIDINE-5'-PHOSPHATASE"/>
    <property type="match status" value="1"/>
</dbReference>
<dbReference type="HOGENOM" id="CLU_045011_13_1_11"/>
<dbReference type="PRINTS" id="PR00413">
    <property type="entry name" value="HADHALOGNASE"/>
</dbReference>
<dbReference type="EMBL" id="CP011005">
    <property type="protein sequence ID" value="AJT40927.1"/>
    <property type="molecule type" value="Genomic_DNA"/>
</dbReference>
<dbReference type="SUPFAM" id="SSF56784">
    <property type="entry name" value="HAD-like"/>
    <property type="match status" value="1"/>
</dbReference>
<name>A0A0D4BWT4_9MICC</name>
<dbReference type="STRING" id="1618207.UM93_04310"/>
<dbReference type="InterPro" id="IPR006439">
    <property type="entry name" value="HAD-SF_hydro_IA"/>
</dbReference>
<dbReference type="SFLD" id="SFLDG01129">
    <property type="entry name" value="C1.5:_HAD__Beta-PGM__Phosphata"/>
    <property type="match status" value="1"/>
</dbReference>
<dbReference type="RefSeq" id="WP_052663622.1">
    <property type="nucleotide sequence ID" value="NZ_CP011005.1"/>
</dbReference>
<dbReference type="Proteomes" id="UP000061839">
    <property type="component" value="Chromosome"/>
</dbReference>
<reference evidence="1 2" key="1">
    <citation type="journal article" date="2015" name="Genome Announc.">
        <title>Complete Genome Sequencing of Protease-Producing Novel Arthrobacter sp. Strain IHBB 11108 Using PacBio Single-Molecule Real-Time Sequencing Technology.</title>
        <authorList>
            <person name="Kiran S."/>
            <person name="Swarnkar M.K."/>
            <person name="Pal M."/>
            <person name="Thakur R."/>
            <person name="Tewari R."/>
            <person name="Singh A.K."/>
            <person name="Gulati A."/>
        </authorList>
    </citation>
    <scope>NUCLEOTIDE SEQUENCE [LARGE SCALE GENOMIC DNA]</scope>
    <source>
        <strain evidence="1 2">IHBB 11108</strain>
    </source>
</reference>
<dbReference type="InterPro" id="IPR041492">
    <property type="entry name" value="HAD_2"/>
</dbReference>
<protein>
    <submittedName>
        <fullName evidence="1">Haloacid dehalogenase</fullName>
    </submittedName>
</protein>
<dbReference type="Gene3D" id="3.40.50.1000">
    <property type="entry name" value="HAD superfamily/HAD-like"/>
    <property type="match status" value="1"/>
</dbReference>
<dbReference type="PATRIC" id="fig|1618207.4.peg.877"/>
<evidence type="ECO:0000313" key="2">
    <source>
        <dbReference type="Proteomes" id="UP000061839"/>
    </source>
</evidence>
<sequence length="252" mass="27188">MHSSYPESDLSGQAEGLSVTDLASQPNPSAGALKAVLWDMDGTLVDTEPYWIASEHELVAEFGGSWSRQQALTLVGQSLWFSAGVLQDAGITMSRREIIDELTRRVIARIQESLPWRPGARELLADLRDNGIRCALVTMSEGPLVREILAALPAGSFEFTVTGDQVEQGKPHPEPYLRAVQQLSQSDPTLLVQDCIALEDSVPGVQSAMAAGLLTIGIPHSVPLPADPGRVTWDTLAERRAEDLISLKAQGV</sequence>
<organism evidence="1 2">
    <name type="scientific">Psychromicrobium lacuslunae</name>
    <dbReference type="NCBI Taxonomy" id="1618207"/>
    <lineage>
        <taxon>Bacteria</taxon>
        <taxon>Bacillati</taxon>
        <taxon>Actinomycetota</taxon>
        <taxon>Actinomycetes</taxon>
        <taxon>Micrococcales</taxon>
        <taxon>Micrococcaceae</taxon>
        <taxon>Psychromicrobium</taxon>
    </lineage>
</organism>
<dbReference type="OrthoDB" id="9797743at2"/>
<keyword evidence="2" id="KW-1185">Reference proteome</keyword>
<dbReference type="Gene3D" id="1.10.150.240">
    <property type="entry name" value="Putative phosphatase, domain 2"/>
    <property type="match status" value="1"/>
</dbReference>
<evidence type="ECO:0000313" key="1">
    <source>
        <dbReference type="EMBL" id="AJT40927.1"/>
    </source>
</evidence>
<dbReference type="CDD" id="cd07505">
    <property type="entry name" value="HAD_BPGM-like"/>
    <property type="match status" value="1"/>
</dbReference>
<accession>A0A0D4BWT4</accession>
<dbReference type="AlphaFoldDB" id="A0A0D4BWT4"/>
<proteinExistence type="predicted"/>
<dbReference type="Pfam" id="PF13419">
    <property type="entry name" value="HAD_2"/>
    <property type="match status" value="1"/>
</dbReference>
<dbReference type="PANTHER" id="PTHR18901">
    <property type="entry name" value="2-DEOXYGLUCOSE-6-PHOSPHATE PHOSPHATASE 2"/>
    <property type="match status" value="1"/>
</dbReference>